<dbReference type="GO" id="GO:0016491">
    <property type="term" value="F:oxidoreductase activity"/>
    <property type="evidence" value="ECO:0007669"/>
    <property type="project" value="UniProtKB-KW"/>
</dbReference>
<dbReference type="InterPro" id="IPR002347">
    <property type="entry name" value="SDR_fam"/>
</dbReference>
<keyword evidence="1" id="KW-0560">Oxidoreductase</keyword>
<evidence type="ECO:0008006" key="4">
    <source>
        <dbReference type="Google" id="ProtNLM"/>
    </source>
</evidence>
<dbReference type="PANTHER" id="PTHR43157">
    <property type="entry name" value="PHOSPHATIDYLINOSITOL-GLYCAN BIOSYNTHESIS CLASS F PROTEIN-RELATED"/>
    <property type="match status" value="1"/>
</dbReference>
<dbReference type="InterPro" id="IPR036291">
    <property type="entry name" value="NAD(P)-bd_dom_sf"/>
</dbReference>
<reference evidence="2 3" key="1">
    <citation type="submission" date="2021-11" db="EMBL/GenBank/DDBJ databases">
        <title>Black yeast isolated from Biological Soil Crust.</title>
        <authorList>
            <person name="Kurbessoian T."/>
        </authorList>
    </citation>
    <scope>NUCLEOTIDE SEQUENCE [LARGE SCALE GENOMIC DNA]</scope>
    <source>
        <strain evidence="2 3">CCFEE 5522</strain>
    </source>
</reference>
<dbReference type="PRINTS" id="PR00081">
    <property type="entry name" value="GDHRDH"/>
</dbReference>
<comment type="caution">
    <text evidence="2">The sequence shown here is derived from an EMBL/GenBank/DDBJ whole genome shotgun (WGS) entry which is preliminary data.</text>
</comment>
<dbReference type="Proteomes" id="UP001324427">
    <property type="component" value="Unassembled WGS sequence"/>
</dbReference>
<name>A0AAV9JQB5_9PEZI</name>
<dbReference type="Gene3D" id="3.40.50.720">
    <property type="entry name" value="NAD(P)-binding Rossmann-like Domain"/>
    <property type="match status" value="1"/>
</dbReference>
<proteinExistence type="predicted"/>
<keyword evidence="3" id="KW-1185">Reference proteome</keyword>
<evidence type="ECO:0000313" key="2">
    <source>
        <dbReference type="EMBL" id="KAK4546748.1"/>
    </source>
</evidence>
<protein>
    <recommendedName>
        <fullName evidence="4">NAD(P)-binding protein</fullName>
    </recommendedName>
</protein>
<dbReference type="Pfam" id="PF00106">
    <property type="entry name" value="adh_short"/>
    <property type="match status" value="1"/>
</dbReference>
<accession>A0AAV9JQB5</accession>
<organism evidence="2 3">
    <name type="scientific">Oleoguttula mirabilis</name>
    <dbReference type="NCBI Taxonomy" id="1507867"/>
    <lineage>
        <taxon>Eukaryota</taxon>
        <taxon>Fungi</taxon>
        <taxon>Dikarya</taxon>
        <taxon>Ascomycota</taxon>
        <taxon>Pezizomycotina</taxon>
        <taxon>Dothideomycetes</taxon>
        <taxon>Dothideomycetidae</taxon>
        <taxon>Mycosphaerellales</taxon>
        <taxon>Teratosphaeriaceae</taxon>
        <taxon>Oleoguttula</taxon>
    </lineage>
</organism>
<dbReference type="SUPFAM" id="SSF51735">
    <property type="entry name" value="NAD(P)-binding Rossmann-fold domains"/>
    <property type="match status" value="1"/>
</dbReference>
<sequence length="326" mass="36303">MASLISNKLNPPKDTKPSFQGRNVIVTGANVGLGFECAIKFVQLGADRVILGVRTLSKGEEAKQQIETRTGRKGCVAVWHLDLLDYESMRAFAKRVENDLSHLDIVVLNAGIISYKYSQTMYGWEKTLQTNVFSTVLLGLLLMPKLKASKTADFTPVLELVSSATHAPPHTTSLRSETAPLAAYNTSKGYNFKDQYGHSKLFLEYGHTGLTHLAQNQQTGKPDVYVVSVCPGITQSEFTRDFKSLWYMQPVIMLVSLVMRAAEEGSRTYISGIALGEKGHGRFWTWDEIKEPAPLLRNKELQAKVWREIIDGLKKDVPEVELLAQA</sequence>
<gene>
    <name evidence="2" type="ORF">LTR36_001480</name>
</gene>
<dbReference type="PANTHER" id="PTHR43157:SF22">
    <property type="entry name" value="SHORT-CHAIN DEHYDROGENASE_REDUCTASE PHMF"/>
    <property type="match status" value="1"/>
</dbReference>
<dbReference type="AlphaFoldDB" id="A0AAV9JQB5"/>
<evidence type="ECO:0000313" key="3">
    <source>
        <dbReference type="Proteomes" id="UP001324427"/>
    </source>
</evidence>
<dbReference type="EMBL" id="JAVFHQ010000013">
    <property type="protein sequence ID" value="KAK4546748.1"/>
    <property type="molecule type" value="Genomic_DNA"/>
</dbReference>
<evidence type="ECO:0000256" key="1">
    <source>
        <dbReference type="ARBA" id="ARBA00023002"/>
    </source>
</evidence>